<name>A0A1B6G612_9HEMI</name>
<organism evidence="1">
    <name type="scientific">Cuerna arida</name>
    <dbReference type="NCBI Taxonomy" id="1464854"/>
    <lineage>
        <taxon>Eukaryota</taxon>
        <taxon>Metazoa</taxon>
        <taxon>Ecdysozoa</taxon>
        <taxon>Arthropoda</taxon>
        <taxon>Hexapoda</taxon>
        <taxon>Insecta</taxon>
        <taxon>Pterygota</taxon>
        <taxon>Neoptera</taxon>
        <taxon>Paraneoptera</taxon>
        <taxon>Hemiptera</taxon>
        <taxon>Auchenorrhyncha</taxon>
        <taxon>Membracoidea</taxon>
        <taxon>Cicadellidae</taxon>
        <taxon>Cicadellinae</taxon>
        <taxon>Proconiini</taxon>
        <taxon>Cuerna</taxon>
    </lineage>
</organism>
<gene>
    <name evidence="1" type="ORF">g.26515</name>
</gene>
<proteinExistence type="predicted"/>
<accession>A0A1B6G612</accession>
<protein>
    <submittedName>
        <fullName evidence="1">Uncharacterized protein</fullName>
    </submittedName>
</protein>
<dbReference type="AlphaFoldDB" id="A0A1B6G612"/>
<reference evidence="1" key="1">
    <citation type="submission" date="2015-11" db="EMBL/GenBank/DDBJ databases">
        <title>De novo transcriptome assembly of four potential Pierce s Disease insect vectors from Arizona vineyards.</title>
        <authorList>
            <person name="Tassone E.E."/>
        </authorList>
    </citation>
    <scope>NUCLEOTIDE SEQUENCE</scope>
</reference>
<evidence type="ECO:0000313" key="1">
    <source>
        <dbReference type="EMBL" id="JAS57874.1"/>
    </source>
</evidence>
<feature type="non-terminal residue" evidence="1">
    <location>
        <position position="110"/>
    </location>
</feature>
<sequence>MFKFCFQSCFQHSYRMTPKRLLQKLFSVTLQGRNSTKWYPDAEFMKNWDNHFIYADDKADPKWKIKDYYLKEKPLEKTVKNIMANFGPYNHLSIQFHHQSKNSMGCWVIR</sequence>
<dbReference type="EMBL" id="GECZ01011895">
    <property type="protein sequence ID" value="JAS57874.1"/>
    <property type="molecule type" value="Transcribed_RNA"/>
</dbReference>